<feature type="transmembrane region" description="Helical" evidence="14">
    <location>
        <begin position="152"/>
        <end position="173"/>
    </location>
</feature>
<reference evidence="16" key="2">
    <citation type="submission" date="2025-09" db="UniProtKB">
        <authorList>
            <consortium name="Ensembl"/>
        </authorList>
    </citation>
    <scope>IDENTIFICATION</scope>
</reference>
<dbReference type="AlphaFoldDB" id="A0A8C8RCG0"/>
<evidence type="ECO:0000256" key="5">
    <source>
        <dbReference type="ARBA" id="ARBA00022843"/>
    </source>
</evidence>
<keyword evidence="3" id="KW-0597">Phosphoprotein</keyword>
<dbReference type="GO" id="GO:0061024">
    <property type="term" value="P:membrane organization"/>
    <property type="evidence" value="ECO:0007669"/>
    <property type="project" value="TreeGrafter"/>
</dbReference>
<keyword evidence="7" id="KW-0175">Coiled coil</keyword>
<dbReference type="Pfam" id="PF05609">
    <property type="entry name" value="LAP1_C"/>
    <property type="match status" value="1"/>
</dbReference>
<feature type="transmembrane region" description="Helical" evidence="14">
    <location>
        <begin position="57"/>
        <end position="78"/>
    </location>
</feature>
<keyword evidence="6 14" id="KW-1133">Transmembrane helix</keyword>
<dbReference type="InterPro" id="IPR046753">
    <property type="entry name" value="TOIP1/2_C"/>
</dbReference>
<keyword evidence="5" id="KW-0832">Ubl conjugation</keyword>
<keyword evidence="10" id="KW-0539">Nucleus</keyword>
<proteinExistence type="inferred from homology"/>
<accession>A0A8C8RCG0</accession>
<keyword evidence="4 14" id="KW-0812">Transmembrane</keyword>
<comment type="subcellular location">
    <subcellularLocation>
        <location evidence="12">Nucleus inner membrane</location>
        <topology evidence="12">Single-pass membrane protein</topology>
    </subcellularLocation>
</comment>
<evidence type="ECO:0000256" key="3">
    <source>
        <dbReference type="ARBA" id="ARBA00022553"/>
    </source>
</evidence>
<evidence type="ECO:0000256" key="6">
    <source>
        <dbReference type="ARBA" id="ARBA00022989"/>
    </source>
</evidence>
<comment type="similarity">
    <text evidence="1">Belongs to the TOR1AIP family.</text>
</comment>
<evidence type="ECO:0000256" key="13">
    <source>
        <dbReference type="ARBA" id="ARBA00040724"/>
    </source>
</evidence>
<dbReference type="GO" id="GO:0001671">
    <property type="term" value="F:ATPase activator activity"/>
    <property type="evidence" value="ECO:0007669"/>
    <property type="project" value="InterPro"/>
</dbReference>
<name>A0A8C8RCG0_9SAUR</name>
<dbReference type="InterPro" id="IPR038599">
    <property type="entry name" value="LAP1C-like_C_sf"/>
</dbReference>
<evidence type="ECO:0000313" key="17">
    <source>
        <dbReference type="Proteomes" id="UP000694393"/>
    </source>
</evidence>
<dbReference type="Gene3D" id="3.40.50.12190">
    <property type="match status" value="1"/>
</dbReference>
<evidence type="ECO:0000313" key="16">
    <source>
        <dbReference type="Ensembl" id="ENSPCEP00000003537.1"/>
    </source>
</evidence>
<dbReference type="GO" id="GO:0005637">
    <property type="term" value="C:nuclear inner membrane"/>
    <property type="evidence" value="ECO:0007669"/>
    <property type="project" value="UniProtKB-SubCell"/>
</dbReference>
<feature type="transmembrane region" description="Helical" evidence="14">
    <location>
        <begin position="85"/>
        <end position="103"/>
    </location>
</feature>
<evidence type="ECO:0000256" key="11">
    <source>
        <dbReference type="ARBA" id="ARBA00037580"/>
    </source>
</evidence>
<feature type="transmembrane region" description="Helical" evidence="14">
    <location>
        <begin position="109"/>
        <end position="131"/>
    </location>
</feature>
<dbReference type="PANTHER" id="PTHR18843:SF6">
    <property type="entry name" value="TORSIN-1A-INTERACTING PROTEIN 1"/>
    <property type="match status" value="1"/>
</dbReference>
<dbReference type="Proteomes" id="UP000694393">
    <property type="component" value="Unplaced"/>
</dbReference>
<reference evidence="16" key="1">
    <citation type="submission" date="2025-08" db="UniProtKB">
        <authorList>
            <consortium name="Ensembl"/>
        </authorList>
    </citation>
    <scope>IDENTIFICATION</scope>
</reference>
<keyword evidence="2" id="KW-1017">Isopeptide bond</keyword>
<evidence type="ECO:0000256" key="8">
    <source>
        <dbReference type="ARBA" id="ARBA00023136"/>
    </source>
</evidence>
<comment type="function">
    <text evidence="11">Required for nuclear membrane integrity. Induces TOR1A and TOR1B ATPase activity and is required for their location on the nuclear membrane. Binds to A- and B-type lamins. Possible role in membrane attachment and assembly of the nuclear lamina.</text>
</comment>
<evidence type="ECO:0000259" key="15">
    <source>
        <dbReference type="Pfam" id="PF05609"/>
    </source>
</evidence>
<dbReference type="InterPro" id="IPR008662">
    <property type="entry name" value="TOIP1/2"/>
</dbReference>
<evidence type="ECO:0000256" key="14">
    <source>
        <dbReference type="SAM" id="Phobius"/>
    </source>
</evidence>
<evidence type="ECO:0000256" key="2">
    <source>
        <dbReference type="ARBA" id="ARBA00022499"/>
    </source>
</evidence>
<keyword evidence="8 14" id="KW-0472">Membrane</keyword>
<sequence length="408" mass="46004">MSDFPCISCVLSLTAFYYLSSSLNERMRHFHFWVVMHRLDAVCMANTGEECSFYLKIPLRLVSTVLLFSFSYLAVFPLRKLSPHFSLQVVSFTLCYTVIYGMGKLVFPGFTVHLSMLIYSLLNIMKALLIFNISSLSPVLHYAEPVGQSSAVWCRMWILVLAIASIAGLWHVWKNQSSKTLLSEEIKIVQEFQSQMKTLMNVYRNQDARLWERIQMFLGKRLNNTHPHLEPAILLLTAAQEAEKSLKCLSNQIADAYSSSLSAATIKIDGAGKAAQDSNAVKLEVDNELSSGFKEGKKAAVVHRFESLPAGSTLIFYKYCDHENAAFKDVAFLLTVLLDEGSLGKNLSLLDVEERVRDFLWAKFTNSSTPSSYNHMDTDKLSGLWSRISHLVLPVWPESVLKEGCLQI</sequence>
<organism evidence="16 17">
    <name type="scientific">Pelusios castaneus</name>
    <name type="common">West African mud turtle</name>
    <dbReference type="NCBI Taxonomy" id="367368"/>
    <lineage>
        <taxon>Eukaryota</taxon>
        <taxon>Metazoa</taxon>
        <taxon>Chordata</taxon>
        <taxon>Craniata</taxon>
        <taxon>Vertebrata</taxon>
        <taxon>Euteleostomi</taxon>
        <taxon>Archelosauria</taxon>
        <taxon>Testudinata</taxon>
        <taxon>Testudines</taxon>
        <taxon>Pleurodira</taxon>
        <taxon>Pelomedusidae</taxon>
        <taxon>Pelusios</taxon>
    </lineage>
</organism>
<dbReference type="Ensembl" id="ENSPCET00000003656.1">
    <property type="protein sequence ID" value="ENSPCEP00000003537.1"/>
    <property type="gene ID" value="ENSPCEG00000002834.1"/>
</dbReference>
<dbReference type="PANTHER" id="PTHR18843">
    <property type="entry name" value="TORSIN-1A-INTERACTING PROTEIN"/>
    <property type="match status" value="1"/>
</dbReference>
<evidence type="ECO:0000256" key="7">
    <source>
        <dbReference type="ARBA" id="ARBA00023054"/>
    </source>
</evidence>
<evidence type="ECO:0000256" key="9">
    <source>
        <dbReference type="ARBA" id="ARBA00023180"/>
    </source>
</evidence>
<feature type="domain" description="Torsin-1A-interacting protein 1/2 AAA+ activator" evidence="15">
    <location>
        <begin position="185"/>
        <end position="404"/>
    </location>
</feature>
<evidence type="ECO:0000256" key="1">
    <source>
        <dbReference type="ARBA" id="ARBA00007860"/>
    </source>
</evidence>
<keyword evidence="9" id="KW-0325">Glycoprotein</keyword>
<evidence type="ECO:0000256" key="12">
    <source>
        <dbReference type="ARBA" id="ARBA00037876"/>
    </source>
</evidence>
<keyword evidence="17" id="KW-1185">Reference proteome</keyword>
<protein>
    <recommendedName>
        <fullName evidence="13">Torsin-1A-interacting protein 1</fullName>
    </recommendedName>
</protein>
<evidence type="ECO:0000256" key="10">
    <source>
        <dbReference type="ARBA" id="ARBA00023242"/>
    </source>
</evidence>
<evidence type="ECO:0000256" key="4">
    <source>
        <dbReference type="ARBA" id="ARBA00022692"/>
    </source>
</evidence>